<dbReference type="InterPro" id="IPR013955">
    <property type="entry name" value="Rep_factor-A_C"/>
</dbReference>
<dbReference type="PANTHER" id="PTHR47165:SF4">
    <property type="entry name" value="OS03G0429900 PROTEIN"/>
    <property type="match status" value="1"/>
</dbReference>
<evidence type="ECO:0000256" key="4">
    <source>
        <dbReference type="ARBA" id="ARBA00022833"/>
    </source>
</evidence>
<dbReference type="EMBL" id="BQNB010021818">
    <property type="protein sequence ID" value="GJU10382.1"/>
    <property type="molecule type" value="Genomic_DNA"/>
</dbReference>
<proteinExistence type="inferred from homology"/>
<organism evidence="8 9">
    <name type="scientific">Tanacetum coccineum</name>
    <dbReference type="NCBI Taxonomy" id="301880"/>
    <lineage>
        <taxon>Eukaryota</taxon>
        <taxon>Viridiplantae</taxon>
        <taxon>Streptophyta</taxon>
        <taxon>Embryophyta</taxon>
        <taxon>Tracheophyta</taxon>
        <taxon>Spermatophyta</taxon>
        <taxon>Magnoliopsida</taxon>
        <taxon>eudicotyledons</taxon>
        <taxon>Gunneridae</taxon>
        <taxon>Pentapetalae</taxon>
        <taxon>asterids</taxon>
        <taxon>campanulids</taxon>
        <taxon>Asterales</taxon>
        <taxon>Asteraceae</taxon>
        <taxon>Asteroideae</taxon>
        <taxon>Anthemideae</taxon>
        <taxon>Anthemidinae</taxon>
        <taxon>Tanacetum</taxon>
    </lineage>
</organism>
<sequence length="834" mass="94750">MYKISNEESNVHELKTKIIENGNAPIVTKTVDGKETVTPPTSVEEKAQRRVELKARRTLLMALPNEHQLNTELIEQTYERLQKLIRQLEMHGEVIPQEDINQKFLRSLSQEWTMHTIVWRNKPEIETLSLDDLFNNLKSYESEVKGTSSSTTNSHNVAFSLFMDLQIRICDDLDRDRFCGGTLHNALTMRARRFLKNTRRKAESLPTMERIGFDKSKWWNVLTAIEWTLCSLGVLRAPGIKDSRNRSYIRTVAIHDALMDGLYSGSYEAHNEGTFRLPAVTAICLYKFIALSFVPEYSEYISYTYNNTMSFANSDMKLATMPAPQPKPYLFLDELKVDETGSVIVMIGRVWDVTATTGRYLSKDFVVSDSKFDGATIVRKAFVSGDDFLRYAFRLVEFDDIELTNNKYFIDVAGYVTNVRRSSYMKGGSKTLEFYLANPKGQSLRVNLWGSVGDLLIEKKTAHPGVCPVVLTSMFAKLYNNRLYLSSSSSTLIYGDDDIPILSDEPNKEVMVVDSSRPREGTIENLLLWARNRKNDPVTFVCNVMIEDVRRKSGWNYPSCGGEKCRKRLSMDNGTFKCGTCGKIVDYPVLRYRLEVVVADDTAHTVVVLFNEMATELVKCSADSIIDALDEGIEDDSELPTPIRNIIGTSHTMEIKSHTYYEHPTYESFNCWRLNPTELANEGTTSNDQLIRADAPESSFKRLTKHPTMSTPSKPNETMSKKRSELDDSDTDDASTSVVGSHDMNAKDSQNKKKKKKYADLQLIMAMFPLASSHDEKYLFKDPLHPVRPGTINRITFAVEIKVRSIGKNVNTMYWKTTMSRINAIQGQSTITSQ</sequence>
<evidence type="ECO:0000256" key="6">
    <source>
        <dbReference type="SAM" id="MobiDB-lite"/>
    </source>
</evidence>
<feature type="compositionally biased region" description="Polar residues" evidence="6">
    <location>
        <begin position="707"/>
        <end position="718"/>
    </location>
</feature>
<evidence type="ECO:0000256" key="1">
    <source>
        <dbReference type="ARBA" id="ARBA00005690"/>
    </source>
</evidence>
<keyword evidence="3" id="KW-0863">Zinc-finger</keyword>
<dbReference type="InterPro" id="IPR012340">
    <property type="entry name" value="NA-bd_OB-fold"/>
</dbReference>
<comment type="similarity">
    <text evidence="1">Belongs to the replication factor A protein 1 family.</text>
</comment>
<dbReference type="Pfam" id="PF08646">
    <property type="entry name" value="Rep_fac-A_C"/>
    <property type="match status" value="1"/>
</dbReference>
<dbReference type="Gene3D" id="2.40.50.140">
    <property type="entry name" value="Nucleic acid-binding proteins"/>
    <property type="match status" value="2"/>
</dbReference>
<keyword evidence="5" id="KW-0238">DNA-binding</keyword>
<comment type="caution">
    <text evidence="8">The sequence shown here is derived from an EMBL/GenBank/DDBJ whole genome shotgun (WGS) entry which is preliminary data.</text>
</comment>
<reference evidence="8" key="2">
    <citation type="submission" date="2022-01" db="EMBL/GenBank/DDBJ databases">
        <authorList>
            <person name="Yamashiro T."/>
            <person name="Shiraishi A."/>
            <person name="Satake H."/>
            <person name="Nakayama K."/>
        </authorList>
    </citation>
    <scope>NUCLEOTIDE SEQUENCE</scope>
</reference>
<keyword evidence="4" id="KW-0862">Zinc</keyword>
<keyword evidence="9" id="KW-1185">Reference proteome</keyword>
<evidence type="ECO:0000256" key="5">
    <source>
        <dbReference type="ARBA" id="ARBA00023125"/>
    </source>
</evidence>
<evidence type="ECO:0000256" key="3">
    <source>
        <dbReference type="ARBA" id="ARBA00022771"/>
    </source>
</evidence>
<dbReference type="Proteomes" id="UP001151760">
    <property type="component" value="Unassembled WGS sequence"/>
</dbReference>
<dbReference type="PANTHER" id="PTHR47165">
    <property type="entry name" value="OS03G0429900 PROTEIN"/>
    <property type="match status" value="1"/>
</dbReference>
<evidence type="ECO:0000313" key="8">
    <source>
        <dbReference type="EMBL" id="GJU10382.1"/>
    </source>
</evidence>
<dbReference type="Pfam" id="PF14223">
    <property type="entry name" value="Retrotran_gag_2"/>
    <property type="match status" value="1"/>
</dbReference>
<evidence type="ECO:0000256" key="2">
    <source>
        <dbReference type="ARBA" id="ARBA00022723"/>
    </source>
</evidence>
<evidence type="ECO:0000259" key="7">
    <source>
        <dbReference type="Pfam" id="PF08646"/>
    </source>
</evidence>
<accession>A0ABQ5JFM7</accession>
<reference evidence="8" key="1">
    <citation type="journal article" date="2022" name="Int. J. Mol. Sci.">
        <title>Draft Genome of Tanacetum Coccineum: Genomic Comparison of Closely Related Tanacetum-Family Plants.</title>
        <authorList>
            <person name="Yamashiro T."/>
            <person name="Shiraishi A."/>
            <person name="Nakayama K."/>
            <person name="Satake H."/>
        </authorList>
    </citation>
    <scope>NUCLEOTIDE SEQUENCE</scope>
</reference>
<feature type="domain" description="Replication factor A C-terminal" evidence="7">
    <location>
        <begin position="542"/>
        <end position="676"/>
    </location>
</feature>
<dbReference type="SUPFAM" id="SSF50249">
    <property type="entry name" value="Nucleic acid-binding proteins"/>
    <property type="match status" value="2"/>
</dbReference>
<evidence type="ECO:0000313" key="9">
    <source>
        <dbReference type="Proteomes" id="UP001151760"/>
    </source>
</evidence>
<dbReference type="InterPro" id="IPR047192">
    <property type="entry name" value="Euk_RPA1_DBD_C"/>
</dbReference>
<protein>
    <submittedName>
        <fullName evidence="8">Replication protein A 70 kDa DNA-binding subunit C-like protein</fullName>
    </submittedName>
</protein>
<gene>
    <name evidence="8" type="ORF">Tco_1132778</name>
</gene>
<name>A0ABQ5JFM7_9ASTR</name>
<dbReference type="CDD" id="cd04476">
    <property type="entry name" value="RPA1_DBD_C"/>
    <property type="match status" value="1"/>
</dbReference>
<keyword evidence="2" id="KW-0479">Metal-binding</keyword>
<feature type="region of interest" description="Disordered" evidence="6">
    <location>
        <begin position="682"/>
        <end position="754"/>
    </location>
</feature>